<accession>A0AAD0A8F7</accession>
<dbReference type="Proteomes" id="UP000224056">
    <property type="component" value="Chromosome"/>
</dbReference>
<evidence type="ECO:0000313" key="1">
    <source>
        <dbReference type="EMBL" id="ATO40773.1"/>
    </source>
</evidence>
<organism evidence="1 2">
    <name type="scientific">Bifidobacterium asteroides DSM 20089</name>
    <dbReference type="NCBI Taxonomy" id="1437594"/>
    <lineage>
        <taxon>Bacteria</taxon>
        <taxon>Bacillati</taxon>
        <taxon>Actinomycetota</taxon>
        <taxon>Actinomycetes</taxon>
        <taxon>Bifidobacteriales</taxon>
        <taxon>Bifidobacteriaceae</taxon>
        <taxon>Bifidobacterium</taxon>
    </lineage>
</organism>
<gene>
    <name evidence="1" type="ORF">BA20089_00165</name>
</gene>
<dbReference type="RefSeq" id="WP_033511970.1">
    <property type="nucleotide sequence ID" value="NZ_CP017696.1"/>
</dbReference>
<dbReference type="AlphaFoldDB" id="A0AAD0A8F7"/>
<reference evidence="1 2" key="1">
    <citation type="submission" date="2016-10" db="EMBL/GenBank/DDBJ databases">
        <title>The whole genome sequencing and assembly of B. asteroides DSM 20089 strain.</title>
        <authorList>
            <person name="Lee Y.-J."/>
            <person name="Park M.-K."/>
            <person name="Yi H."/>
            <person name="Bahn Y.-S."/>
            <person name="Kim J.F."/>
            <person name="Lee D.-W."/>
        </authorList>
    </citation>
    <scope>NUCLEOTIDE SEQUENCE [LARGE SCALE GENOMIC DNA]</scope>
    <source>
        <strain evidence="1 2">DSM 20089</strain>
    </source>
</reference>
<dbReference type="EMBL" id="CP017696">
    <property type="protein sequence ID" value="ATO40773.1"/>
    <property type="molecule type" value="Genomic_DNA"/>
</dbReference>
<dbReference type="GeneID" id="93051494"/>
<protein>
    <submittedName>
        <fullName evidence="1">Uncharacterized protein</fullName>
    </submittedName>
</protein>
<sequence>MTPYLKNAKKIKKYKSVTDALNKAAGQTGGVWSLPGSVTSLPPHGDLRGAGAHFRPLCAV</sequence>
<proteinExistence type="predicted"/>
<name>A0AAD0A8F7_9BIFI</name>
<evidence type="ECO:0000313" key="2">
    <source>
        <dbReference type="Proteomes" id="UP000224056"/>
    </source>
</evidence>